<accession>A0A8H4PW72</accession>
<feature type="compositionally biased region" description="Basic residues" evidence="1">
    <location>
        <begin position="121"/>
        <end position="130"/>
    </location>
</feature>
<organism evidence="2 3">
    <name type="scientific">Ophiocordyceps sinensis</name>
    <dbReference type="NCBI Taxonomy" id="72228"/>
    <lineage>
        <taxon>Eukaryota</taxon>
        <taxon>Fungi</taxon>
        <taxon>Dikarya</taxon>
        <taxon>Ascomycota</taxon>
        <taxon>Pezizomycotina</taxon>
        <taxon>Sordariomycetes</taxon>
        <taxon>Hypocreomycetidae</taxon>
        <taxon>Hypocreales</taxon>
        <taxon>Ophiocordycipitaceae</taxon>
        <taxon>Ophiocordyceps</taxon>
    </lineage>
</organism>
<dbReference type="Proteomes" id="UP000557566">
    <property type="component" value="Unassembled WGS sequence"/>
</dbReference>
<evidence type="ECO:0000313" key="2">
    <source>
        <dbReference type="EMBL" id="KAF4511634.1"/>
    </source>
</evidence>
<evidence type="ECO:0000313" key="3">
    <source>
        <dbReference type="Proteomes" id="UP000557566"/>
    </source>
</evidence>
<dbReference type="AlphaFoldDB" id="A0A8H4PW72"/>
<feature type="compositionally biased region" description="Basic and acidic residues" evidence="1">
    <location>
        <begin position="131"/>
        <end position="140"/>
    </location>
</feature>
<dbReference type="EMBL" id="JAAVMX010000003">
    <property type="protein sequence ID" value="KAF4511634.1"/>
    <property type="molecule type" value="Genomic_DNA"/>
</dbReference>
<gene>
    <name evidence="2" type="ORF">G6O67_003413</name>
</gene>
<sequence length="465" mass="50644">MVDAKARPHDAHLRAAHDDEAARPCPININDDLAGALDLRNVERHCHKVARGWRLGAAGSLGSRPRRRVLPVDDVDDVLAHLLGRLFPPLQPLVAVAEIPDGPHRHRRVEAAVGVEERLQRRVKRHGSPRGRREAGSRRVRGRKDVLVRPQGLPKGPEAIDECVVEHEQRVKGREGRVEEHAGASGVPVYSVVDLLEARDVAAQGELAKVAGPGQDVVLRGDGGASAMNGRRGRAHALLTTHRLYGLCVIRASAEAGNELGAGQRTVCCLIWASKRPYLPFSTAAGILPSQGALWGRWPSPNKVVGETRRLGRTGLEGSAGTWMPPAWLSRRGLAQREQRRPGATAGTGSPTQGISRKRLGHVMMASLALWGQYPPQSPLTRGPAPFHSINGTPWIPMSVNKQIRRLCRESYPRLESSPVAPRRCRAARTQGRGYTSPCPRVGQYGPARVYAKHTTEALQWPGGR</sequence>
<feature type="region of interest" description="Disordered" evidence="1">
    <location>
        <begin position="121"/>
        <end position="140"/>
    </location>
</feature>
<proteinExistence type="predicted"/>
<evidence type="ECO:0000256" key="1">
    <source>
        <dbReference type="SAM" id="MobiDB-lite"/>
    </source>
</evidence>
<name>A0A8H4PW72_9HYPO</name>
<dbReference type="OrthoDB" id="6132182at2759"/>
<keyword evidence="3" id="KW-1185">Reference proteome</keyword>
<comment type="caution">
    <text evidence="2">The sequence shown here is derived from an EMBL/GenBank/DDBJ whole genome shotgun (WGS) entry which is preliminary data.</text>
</comment>
<reference evidence="2 3" key="1">
    <citation type="journal article" date="2020" name="Genome Biol. Evol.">
        <title>A new high-quality draft genome assembly of the Chinese cordyceps Ophiocordyceps sinensis.</title>
        <authorList>
            <person name="Shu R."/>
            <person name="Zhang J."/>
            <person name="Meng Q."/>
            <person name="Zhang H."/>
            <person name="Zhou G."/>
            <person name="Li M."/>
            <person name="Wu P."/>
            <person name="Zhao Y."/>
            <person name="Chen C."/>
            <person name="Qin Q."/>
        </authorList>
    </citation>
    <scope>NUCLEOTIDE SEQUENCE [LARGE SCALE GENOMIC DNA]</scope>
    <source>
        <strain evidence="2 3">IOZ07</strain>
    </source>
</reference>
<feature type="region of interest" description="Disordered" evidence="1">
    <location>
        <begin position="332"/>
        <end position="356"/>
    </location>
</feature>
<protein>
    <submittedName>
        <fullName evidence="2">Uncharacterized protein</fullName>
    </submittedName>
</protein>